<dbReference type="InterPro" id="IPR003115">
    <property type="entry name" value="ParB_N"/>
</dbReference>
<evidence type="ECO:0000259" key="1">
    <source>
        <dbReference type="SMART" id="SM00470"/>
    </source>
</evidence>
<accession>A0A3B1D9M3</accession>
<dbReference type="InterPro" id="IPR050336">
    <property type="entry name" value="Chromosome_partition/occlusion"/>
</dbReference>
<dbReference type="InterPro" id="IPR036086">
    <property type="entry name" value="ParB/Sulfiredoxin_sf"/>
</dbReference>
<dbReference type="SUPFAM" id="SSF110849">
    <property type="entry name" value="ParB/Sulfiredoxin"/>
    <property type="match status" value="1"/>
</dbReference>
<dbReference type="EMBL" id="UOGB01000328">
    <property type="protein sequence ID" value="VAX25377.1"/>
    <property type="molecule type" value="Genomic_DNA"/>
</dbReference>
<proteinExistence type="predicted"/>
<feature type="domain" description="ParB-like N-terminal" evidence="1">
    <location>
        <begin position="12"/>
        <end position="102"/>
    </location>
</feature>
<gene>
    <name evidence="2" type="ORF">MNBD_NITROSPINAE03-1667</name>
</gene>
<dbReference type="PANTHER" id="PTHR33375:SF1">
    <property type="entry name" value="CHROMOSOME-PARTITIONING PROTEIN PARB-RELATED"/>
    <property type="match status" value="1"/>
</dbReference>
<reference evidence="2" key="1">
    <citation type="submission" date="2018-06" db="EMBL/GenBank/DDBJ databases">
        <authorList>
            <person name="Zhirakovskaya E."/>
        </authorList>
    </citation>
    <scope>NUCLEOTIDE SEQUENCE</scope>
</reference>
<dbReference type="Gene3D" id="3.90.1530.10">
    <property type="entry name" value="Conserved hypothetical protein from pyrococcus furiosus pfu- 392566-001, ParB domain"/>
    <property type="match status" value="1"/>
</dbReference>
<protein>
    <recommendedName>
        <fullName evidence="1">ParB-like N-terminal domain-containing protein</fullName>
    </recommendedName>
</protein>
<dbReference type="AlphaFoldDB" id="A0A3B1D9M3"/>
<name>A0A3B1D9M3_9ZZZZ</name>
<evidence type="ECO:0000313" key="2">
    <source>
        <dbReference type="EMBL" id="VAX25377.1"/>
    </source>
</evidence>
<dbReference type="SMART" id="SM00470">
    <property type="entry name" value="ParB"/>
    <property type="match status" value="1"/>
</dbReference>
<dbReference type="Pfam" id="PF02195">
    <property type="entry name" value="ParB_N"/>
    <property type="match status" value="1"/>
</dbReference>
<dbReference type="GO" id="GO:0007059">
    <property type="term" value="P:chromosome segregation"/>
    <property type="evidence" value="ECO:0007669"/>
    <property type="project" value="TreeGrafter"/>
</dbReference>
<organism evidence="2">
    <name type="scientific">hydrothermal vent metagenome</name>
    <dbReference type="NCBI Taxonomy" id="652676"/>
    <lineage>
        <taxon>unclassified sequences</taxon>
        <taxon>metagenomes</taxon>
        <taxon>ecological metagenomes</taxon>
    </lineage>
</organism>
<sequence length="323" mass="35602">MIPNVLKSVKLTELKLEDIKEDARYSFSYPADPSVLFESVKKRGVISPVWVTPSSTDGAFNLIHGFRRITAARKFQIETIMALVFEDHDPFELFLLGVEENAVSRVLNQVELSFIVSAAVENFGKSFNELAEVLFPILGLSKSKNIYDRLLDLARFGPASHALIAKLKMPLGATVPLAGFGADDRELICLWLTKNNFGLSKSVKLIEIVSEICGIEKISANAVINDAEAKTPVDIDPPQRAEKLFNNIMSRRNPTLADMQARFASNVKDLKLPAGVTVIPPKNFEGKSLDFVIKAGDARKAVDNARAISEAGKAKLSKLFDWI</sequence>
<dbReference type="PANTHER" id="PTHR33375">
    <property type="entry name" value="CHROMOSOME-PARTITIONING PROTEIN PARB-RELATED"/>
    <property type="match status" value="1"/>
</dbReference>
<dbReference type="GO" id="GO:0005694">
    <property type="term" value="C:chromosome"/>
    <property type="evidence" value="ECO:0007669"/>
    <property type="project" value="TreeGrafter"/>
</dbReference>